<organism evidence="2 5">
    <name type="scientific">Bradyrhizobium zhengyangense</name>
    <dbReference type="NCBI Taxonomy" id="2911009"/>
    <lineage>
        <taxon>Bacteria</taxon>
        <taxon>Pseudomonadati</taxon>
        <taxon>Pseudomonadota</taxon>
        <taxon>Alphaproteobacteria</taxon>
        <taxon>Hyphomicrobiales</taxon>
        <taxon>Nitrobacteraceae</taxon>
        <taxon>Bradyrhizobium</taxon>
    </lineage>
</organism>
<gene>
    <name evidence="3" type="ORF">L6637_06615</name>
    <name evidence="2" type="ORF">L6654_08700</name>
</gene>
<keyword evidence="4" id="KW-1185">Reference proteome</keyword>
<feature type="compositionally biased region" description="Basic and acidic residues" evidence="1">
    <location>
        <begin position="13"/>
        <end position="27"/>
    </location>
</feature>
<dbReference type="AlphaFoldDB" id="A0A9X1U8S4"/>
<dbReference type="RefSeq" id="WP_237858907.1">
    <property type="nucleotide sequence ID" value="NZ_JAKLTY010000005.1"/>
</dbReference>
<feature type="compositionally biased region" description="Polar residues" evidence="1">
    <location>
        <begin position="1"/>
        <end position="12"/>
    </location>
</feature>
<dbReference type="EMBL" id="JAKLUA010000001">
    <property type="protein sequence ID" value="MCG2666612.1"/>
    <property type="molecule type" value="Genomic_DNA"/>
</dbReference>
<proteinExistence type="predicted"/>
<accession>A0A9X1U8S4</accession>
<comment type="caution">
    <text evidence="2">The sequence shown here is derived from an EMBL/GenBank/DDBJ whole genome shotgun (WGS) entry which is preliminary data.</text>
</comment>
<evidence type="ECO:0000313" key="2">
    <source>
        <dbReference type="EMBL" id="MCG2626699.1"/>
    </source>
</evidence>
<sequence length="60" mass="6923">MNKNRQTAQESAAEQKPELPASNRDEQVIVTGQEDRAIKEALEDDEVREMLKLYNRGKHL</sequence>
<dbReference type="Proteomes" id="UP001139012">
    <property type="component" value="Unassembled WGS sequence"/>
</dbReference>
<feature type="region of interest" description="Disordered" evidence="1">
    <location>
        <begin position="1"/>
        <end position="27"/>
    </location>
</feature>
<evidence type="ECO:0000313" key="4">
    <source>
        <dbReference type="Proteomes" id="UP001139012"/>
    </source>
</evidence>
<name>A0A9X1U8S4_9BRAD</name>
<evidence type="ECO:0000313" key="5">
    <source>
        <dbReference type="Proteomes" id="UP001139054"/>
    </source>
</evidence>
<dbReference type="Proteomes" id="UP001139054">
    <property type="component" value="Unassembled WGS sequence"/>
</dbReference>
<reference evidence="2" key="1">
    <citation type="submission" date="2022-01" db="EMBL/GenBank/DDBJ databases">
        <title>Genome sequnece data of strain Bradyrhizobium sp. nov.</title>
        <authorList>
            <person name="Zhang J."/>
        </authorList>
    </citation>
    <scope>NUCLEOTIDE SEQUENCE</scope>
    <source>
        <strain evidence="3">WYCCWR 12774</strain>
        <strain evidence="2">WYCCWR 13023</strain>
    </source>
</reference>
<evidence type="ECO:0000256" key="1">
    <source>
        <dbReference type="SAM" id="MobiDB-lite"/>
    </source>
</evidence>
<evidence type="ECO:0000313" key="3">
    <source>
        <dbReference type="EMBL" id="MCG2666612.1"/>
    </source>
</evidence>
<dbReference type="EMBL" id="JAKLTY010000005">
    <property type="protein sequence ID" value="MCG2626699.1"/>
    <property type="molecule type" value="Genomic_DNA"/>
</dbReference>
<protein>
    <submittedName>
        <fullName evidence="2">Uncharacterized protein</fullName>
    </submittedName>
</protein>